<gene>
    <name evidence="2" type="ORF">NJ959_00235</name>
</gene>
<dbReference type="AlphaFoldDB" id="A0AAE3GN59"/>
<sequence>MSNSIEFIKSWGKENKIIAGFCLFVLAEIILYFICAHGIVEAIYNGSIPGFPTLKGKSVNSLEFYLNRADKFFVLANAYLALSISGISFFIRVFAIERINLSAILKREVIKFRQLIAENKKTIILLCSLTVGFYCLYLLLGLLIIPGYGYNKFTFYFADQGDWGELDWSRYHKGSHPLRLLILAPFGLLKLLSPPVPKIVLAIILNSFFGAVGIFLASLCFWNITQKHIPTLLWTGLFGLSMTQMFFSTLIESRVLGTASIIATYVLFIICLKQQKLYLGYWILAGLLSFGVTITNFSHTLICFTVLVLGLNLRNRIVRVMEYVGGIFIIAFVLSLIQKQLFNGKYFFIPGTVSKELEWVNITIFNQPLVVSQELIRHFFLVNFIAPSPFPDEIIPGTKIILDLFNRPMIYNTIGLISVILWLLFLAVGLYKNISSMAKPNNRYFFIALILVTISNLMFYSIFDVREMFIFTPYFSFPVVLLALNPSIMKKRYFIAGTILLVGCMGINNLIVIGQIISLARS</sequence>
<feature type="transmembrane region" description="Helical" evidence="1">
    <location>
        <begin position="443"/>
        <end position="462"/>
    </location>
</feature>
<feature type="transmembrane region" description="Helical" evidence="1">
    <location>
        <begin position="468"/>
        <end position="486"/>
    </location>
</feature>
<feature type="transmembrane region" description="Helical" evidence="1">
    <location>
        <begin position="281"/>
        <end position="308"/>
    </location>
</feature>
<feature type="transmembrane region" description="Helical" evidence="1">
    <location>
        <begin position="409"/>
        <end position="431"/>
    </location>
</feature>
<protein>
    <submittedName>
        <fullName evidence="2">Uncharacterized protein</fullName>
    </submittedName>
</protein>
<evidence type="ECO:0000313" key="2">
    <source>
        <dbReference type="EMBL" id="MCP2726906.1"/>
    </source>
</evidence>
<name>A0AAE3GN59_9CYAN</name>
<dbReference type="EMBL" id="JAMZMM010000002">
    <property type="protein sequence ID" value="MCP2726906.1"/>
    <property type="molecule type" value="Genomic_DNA"/>
</dbReference>
<feature type="transmembrane region" description="Helical" evidence="1">
    <location>
        <begin position="255"/>
        <end position="275"/>
    </location>
</feature>
<keyword evidence="1" id="KW-1133">Transmembrane helix</keyword>
<organism evidence="2 3">
    <name type="scientific">Limnofasciculus baicalensis BBK-W-15</name>
    <dbReference type="NCBI Taxonomy" id="2699891"/>
    <lineage>
        <taxon>Bacteria</taxon>
        <taxon>Bacillati</taxon>
        <taxon>Cyanobacteriota</taxon>
        <taxon>Cyanophyceae</taxon>
        <taxon>Coleofasciculales</taxon>
        <taxon>Coleofasciculaceae</taxon>
        <taxon>Limnofasciculus</taxon>
        <taxon>Limnofasciculus baicalensis</taxon>
    </lineage>
</organism>
<evidence type="ECO:0000313" key="3">
    <source>
        <dbReference type="Proteomes" id="UP001204953"/>
    </source>
</evidence>
<feature type="transmembrane region" description="Helical" evidence="1">
    <location>
        <begin position="493"/>
        <end position="517"/>
    </location>
</feature>
<keyword evidence="1" id="KW-0472">Membrane</keyword>
<feature type="transmembrane region" description="Helical" evidence="1">
    <location>
        <begin position="320"/>
        <end position="337"/>
    </location>
</feature>
<dbReference type="Proteomes" id="UP001204953">
    <property type="component" value="Unassembled WGS sequence"/>
</dbReference>
<evidence type="ECO:0000256" key="1">
    <source>
        <dbReference type="SAM" id="Phobius"/>
    </source>
</evidence>
<reference evidence="2" key="1">
    <citation type="submission" date="2022-06" db="EMBL/GenBank/DDBJ databases">
        <title>New cyanobacteria of genus Symplocastrum in benthos of Lake Baikal.</title>
        <authorList>
            <person name="Sorokovikova E."/>
            <person name="Tikhonova I."/>
            <person name="Krasnopeev A."/>
            <person name="Evseev P."/>
            <person name="Gladkikh A."/>
            <person name="Belykh O."/>
        </authorList>
    </citation>
    <scope>NUCLEOTIDE SEQUENCE</scope>
    <source>
        <strain evidence="2">BBK-W-15</strain>
    </source>
</reference>
<comment type="caution">
    <text evidence="2">The sequence shown here is derived from an EMBL/GenBank/DDBJ whole genome shotgun (WGS) entry which is preliminary data.</text>
</comment>
<feature type="transmembrane region" description="Helical" evidence="1">
    <location>
        <begin position="21"/>
        <end position="44"/>
    </location>
</feature>
<proteinExistence type="predicted"/>
<feature type="transmembrane region" description="Helical" evidence="1">
    <location>
        <begin position="199"/>
        <end position="225"/>
    </location>
</feature>
<keyword evidence="1" id="KW-0812">Transmembrane</keyword>
<feature type="transmembrane region" description="Helical" evidence="1">
    <location>
        <begin position="123"/>
        <end position="145"/>
    </location>
</feature>
<accession>A0AAE3GN59</accession>
<dbReference type="RefSeq" id="WP_254009728.1">
    <property type="nucleotide sequence ID" value="NZ_JAMZMM010000002.1"/>
</dbReference>
<keyword evidence="3" id="KW-1185">Reference proteome</keyword>
<feature type="transmembrane region" description="Helical" evidence="1">
    <location>
        <begin position="72"/>
        <end position="95"/>
    </location>
</feature>